<sequence length="73" mass="7626">MGIFEKLGFGGGGEAAAPASKPKVGKSGKKICCSCPDTKKPRDVCIVEKGEDACKDLIEAHKACLRAEGFDVK</sequence>
<keyword evidence="4 8" id="KW-0186">Copper</keyword>
<dbReference type="Gene3D" id="1.10.287.1130">
    <property type="entry name" value="CytochromE C oxidase copper chaperone"/>
    <property type="match status" value="1"/>
</dbReference>
<evidence type="ECO:0000256" key="7">
    <source>
        <dbReference type="ARBA" id="ARBA00023186"/>
    </source>
</evidence>
<protein>
    <recommendedName>
        <fullName evidence="12">Cytochrome c oxidase copper chaperone</fullName>
    </recommendedName>
</protein>
<dbReference type="PANTHER" id="PTHR16719:SF0">
    <property type="entry name" value="CYTOCHROME C OXIDASE COPPER CHAPERONE"/>
    <property type="match status" value="1"/>
</dbReference>
<evidence type="ECO:0000256" key="6">
    <source>
        <dbReference type="ARBA" id="ARBA00023157"/>
    </source>
</evidence>
<feature type="region of interest" description="Disordered" evidence="9">
    <location>
        <begin position="1"/>
        <end position="28"/>
    </location>
</feature>
<comment type="subcellular location">
    <subcellularLocation>
        <location evidence="1">Mitochondrion intermembrane space</location>
    </subcellularLocation>
</comment>
<dbReference type="InterPro" id="IPR009069">
    <property type="entry name" value="Cys_alpha_HP_mot_SF"/>
</dbReference>
<dbReference type="GO" id="GO:0005507">
    <property type="term" value="F:copper ion binding"/>
    <property type="evidence" value="ECO:0007669"/>
    <property type="project" value="InterPro"/>
</dbReference>
<proteinExistence type="inferred from homology"/>
<dbReference type="Proteomes" id="UP001165082">
    <property type="component" value="Unassembled WGS sequence"/>
</dbReference>
<evidence type="ECO:0000256" key="9">
    <source>
        <dbReference type="SAM" id="MobiDB-lite"/>
    </source>
</evidence>
<comment type="caution">
    <text evidence="10">The sequence shown here is derived from an EMBL/GenBank/DDBJ whole genome shotgun (WGS) entry which is preliminary data.</text>
</comment>
<evidence type="ECO:0008006" key="12">
    <source>
        <dbReference type="Google" id="ProtNLM"/>
    </source>
</evidence>
<evidence type="ECO:0000313" key="11">
    <source>
        <dbReference type="Proteomes" id="UP001165082"/>
    </source>
</evidence>
<dbReference type="SUPFAM" id="SSF47072">
    <property type="entry name" value="Cysteine alpha-hairpin motif"/>
    <property type="match status" value="1"/>
</dbReference>
<organism evidence="10 11">
    <name type="scientific">Triparma retinervis</name>
    <dbReference type="NCBI Taxonomy" id="2557542"/>
    <lineage>
        <taxon>Eukaryota</taxon>
        <taxon>Sar</taxon>
        <taxon>Stramenopiles</taxon>
        <taxon>Ochrophyta</taxon>
        <taxon>Bolidophyceae</taxon>
        <taxon>Parmales</taxon>
        <taxon>Triparmaceae</taxon>
        <taxon>Triparma</taxon>
    </lineage>
</organism>
<dbReference type="OrthoDB" id="1915887at2759"/>
<dbReference type="InterPro" id="IPR007745">
    <property type="entry name" value="Cyt_c_oxidase_Cu-chaperone"/>
</dbReference>
<dbReference type="PANTHER" id="PTHR16719">
    <property type="entry name" value="CYTOCHROME C OXIDASE COPPER CHAPERONE"/>
    <property type="match status" value="1"/>
</dbReference>
<comment type="similarity">
    <text evidence="2">Belongs to the COX17 family.</text>
</comment>
<keyword evidence="5" id="KW-0496">Mitochondrion</keyword>
<reference evidence="10" key="1">
    <citation type="submission" date="2022-07" db="EMBL/GenBank/DDBJ databases">
        <title>Genome analysis of Parmales, a sister group of diatoms, reveals the evolutionary specialization of diatoms from phago-mixotrophs to photoautotrophs.</title>
        <authorList>
            <person name="Ban H."/>
            <person name="Sato S."/>
            <person name="Yoshikawa S."/>
            <person name="Kazumasa Y."/>
            <person name="Nakamura Y."/>
            <person name="Ichinomiya M."/>
            <person name="Saitoh K."/>
            <person name="Sato N."/>
            <person name="Blanc-Mathieu R."/>
            <person name="Endo H."/>
            <person name="Kuwata A."/>
            <person name="Ogata H."/>
        </authorList>
    </citation>
    <scope>NUCLEOTIDE SEQUENCE</scope>
</reference>
<keyword evidence="3 8" id="KW-0479">Metal-binding</keyword>
<name>A0A9W6ZGS4_9STRA</name>
<evidence type="ECO:0000256" key="4">
    <source>
        <dbReference type="ARBA" id="ARBA00023008"/>
    </source>
</evidence>
<keyword evidence="6" id="KW-1015">Disulfide bond</keyword>
<dbReference type="GO" id="GO:0016531">
    <property type="term" value="F:copper chaperone activity"/>
    <property type="evidence" value="ECO:0007669"/>
    <property type="project" value="InterPro"/>
</dbReference>
<gene>
    <name evidence="10" type="ORF">TrRE_jg5705</name>
</gene>
<feature type="binding site" evidence="8">
    <location>
        <position position="33"/>
    </location>
    <ligand>
        <name>Cu cation</name>
        <dbReference type="ChEBI" id="CHEBI:23378"/>
    </ligand>
</feature>
<dbReference type="GO" id="GO:0005758">
    <property type="term" value="C:mitochondrial intermembrane space"/>
    <property type="evidence" value="ECO:0007669"/>
    <property type="project" value="UniProtKB-SubCell"/>
</dbReference>
<accession>A0A9W6ZGS4</accession>
<dbReference type="Pfam" id="PF05051">
    <property type="entry name" value="COX17"/>
    <property type="match status" value="1"/>
</dbReference>
<keyword evidence="7" id="KW-0143">Chaperone</keyword>
<feature type="binding site" evidence="8">
    <location>
        <position position="32"/>
    </location>
    <ligand>
        <name>Cu cation</name>
        <dbReference type="ChEBI" id="CHEBI:23378"/>
    </ligand>
</feature>
<evidence type="ECO:0000256" key="1">
    <source>
        <dbReference type="ARBA" id="ARBA00004569"/>
    </source>
</evidence>
<keyword evidence="11" id="KW-1185">Reference proteome</keyword>
<dbReference type="AlphaFoldDB" id="A0A9W6ZGS4"/>
<evidence type="ECO:0000256" key="5">
    <source>
        <dbReference type="ARBA" id="ARBA00023128"/>
    </source>
</evidence>
<evidence type="ECO:0000256" key="3">
    <source>
        <dbReference type="ARBA" id="ARBA00022723"/>
    </source>
</evidence>
<dbReference type="EMBL" id="BRXZ01003299">
    <property type="protein sequence ID" value="GMH51976.1"/>
    <property type="molecule type" value="Genomic_DNA"/>
</dbReference>
<evidence type="ECO:0000313" key="10">
    <source>
        <dbReference type="EMBL" id="GMH51976.1"/>
    </source>
</evidence>
<evidence type="ECO:0000256" key="8">
    <source>
        <dbReference type="PIRSR" id="PIRSR607745-1"/>
    </source>
</evidence>
<evidence type="ECO:0000256" key="2">
    <source>
        <dbReference type="ARBA" id="ARBA00009241"/>
    </source>
</evidence>